<evidence type="ECO:0000313" key="3">
    <source>
        <dbReference type="Proteomes" id="UP001055156"/>
    </source>
</evidence>
<accession>A0ABQ4T8N4</accession>
<dbReference type="InterPro" id="IPR027417">
    <property type="entry name" value="P-loop_NTPase"/>
</dbReference>
<dbReference type="CDD" id="cd02042">
    <property type="entry name" value="ParAB_family"/>
    <property type="match status" value="1"/>
</dbReference>
<dbReference type="PANTHER" id="PTHR13696:SF99">
    <property type="entry name" value="COBYRINIC ACID AC-DIAMIDE SYNTHASE"/>
    <property type="match status" value="1"/>
</dbReference>
<dbReference type="PANTHER" id="PTHR13696">
    <property type="entry name" value="P-LOOP CONTAINING NUCLEOSIDE TRIPHOSPHATE HYDROLASE"/>
    <property type="match status" value="1"/>
</dbReference>
<reference evidence="2" key="1">
    <citation type="journal article" date="2021" name="Front. Microbiol.">
        <title>Comprehensive Comparative Genomics and Phenotyping of Methylobacterium Species.</title>
        <authorList>
            <person name="Alessa O."/>
            <person name="Ogura Y."/>
            <person name="Fujitani Y."/>
            <person name="Takami H."/>
            <person name="Hayashi T."/>
            <person name="Sahin N."/>
            <person name="Tani A."/>
        </authorList>
    </citation>
    <scope>NUCLEOTIDE SEQUENCE</scope>
    <source>
        <strain evidence="2">NBRC 15689</strain>
    </source>
</reference>
<keyword evidence="3" id="KW-1185">Reference proteome</keyword>
<protein>
    <submittedName>
        <fullName evidence="2">Sporulation initiation inhibitor protein Soj</fullName>
    </submittedName>
</protein>
<evidence type="ECO:0000313" key="2">
    <source>
        <dbReference type="EMBL" id="GJE27230.1"/>
    </source>
</evidence>
<dbReference type="EMBL" id="BPQV01000005">
    <property type="protein sequence ID" value="GJE27230.1"/>
    <property type="molecule type" value="Genomic_DNA"/>
</dbReference>
<dbReference type="Proteomes" id="UP001055156">
    <property type="component" value="Unassembled WGS sequence"/>
</dbReference>
<name>A0ABQ4T8N4_METOR</name>
<proteinExistence type="predicted"/>
<sequence length="279" mass="30920">MKTVSLVNMKGGVAKTTLATNLAHCLALRHRSRVLLIDIDPQFNATQCILAGGDYVRRRGAGGKTILDVFDDTAHTKINPVRGSALQPVMRLEDIEPWQTSKGFDLVPGDLELYRLDMGAGQGREQRLKRFLERINAPAKYDFVLIDTPPTPSAWMMSALLASDAYLVPVKPEPLSRVGIDLLRGVVNRCSENHGHDIACLGVVLTSVDERTRVFSEAKEFLDRNDAWRGKRFAAHLPHRTAIARNQGRQGMILGSDIEDAKLALTRITAEFLERIGNV</sequence>
<dbReference type="RefSeq" id="WP_283206523.1">
    <property type="nucleotide sequence ID" value="NZ_BPQV01000005.1"/>
</dbReference>
<dbReference type="InterPro" id="IPR025669">
    <property type="entry name" value="AAA_dom"/>
</dbReference>
<dbReference type="Gene3D" id="3.40.50.300">
    <property type="entry name" value="P-loop containing nucleotide triphosphate hydrolases"/>
    <property type="match status" value="1"/>
</dbReference>
<reference evidence="2" key="2">
    <citation type="submission" date="2021-08" db="EMBL/GenBank/DDBJ databases">
        <authorList>
            <person name="Tani A."/>
            <person name="Ola A."/>
            <person name="Ogura Y."/>
            <person name="Katsura K."/>
            <person name="Hayashi T."/>
        </authorList>
    </citation>
    <scope>NUCLEOTIDE SEQUENCE</scope>
    <source>
        <strain evidence="2">NBRC 15689</strain>
    </source>
</reference>
<feature type="domain" description="AAA" evidence="1">
    <location>
        <begin position="1"/>
        <end position="194"/>
    </location>
</feature>
<comment type="caution">
    <text evidence="2">The sequence shown here is derived from an EMBL/GenBank/DDBJ whole genome shotgun (WGS) entry which is preliminary data.</text>
</comment>
<dbReference type="Pfam" id="PF13614">
    <property type="entry name" value="AAA_31"/>
    <property type="match status" value="1"/>
</dbReference>
<dbReference type="SUPFAM" id="SSF52540">
    <property type="entry name" value="P-loop containing nucleoside triphosphate hydrolases"/>
    <property type="match status" value="1"/>
</dbReference>
<dbReference type="InterPro" id="IPR050678">
    <property type="entry name" value="DNA_Partitioning_ATPase"/>
</dbReference>
<gene>
    <name evidence="2" type="primary">soj_1</name>
    <name evidence="2" type="ORF">LKMONMHP_2087</name>
</gene>
<evidence type="ECO:0000259" key="1">
    <source>
        <dbReference type="Pfam" id="PF13614"/>
    </source>
</evidence>
<organism evidence="2 3">
    <name type="scientific">Methylobacterium organophilum</name>
    <dbReference type="NCBI Taxonomy" id="410"/>
    <lineage>
        <taxon>Bacteria</taxon>
        <taxon>Pseudomonadati</taxon>
        <taxon>Pseudomonadota</taxon>
        <taxon>Alphaproteobacteria</taxon>
        <taxon>Hyphomicrobiales</taxon>
        <taxon>Methylobacteriaceae</taxon>
        <taxon>Methylobacterium</taxon>
    </lineage>
</organism>